<comment type="catalytic activity">
    <reaction evidence="8">
        <text>N-terminal S-1,2-diacyl-sn-glyceryl-L-cysteinyl-[lipoprotein] + a glycerophospholipid = N-acyl-S-1,2-diacyl-sn-glyceryl-L-cysteinyl-[lipoprotein] + a 2-acyl-sn-glycero-3-phospholipid + H(+)</text>
        <dbReference type="Rhea" id="RHEA:48228"/>
        <dbReference type="Rhea" id="RHEA-COMP:14681"/>
        <dbReference type="Rhea" id="RHEA-COMP:14684"/>
        <dbReference type="ChEBI" id="CHEBI:15378"/>
        <dbReference type="ChEBI" id="CHEBI:136912"/>
        <dbReference type="ChEBI" id="CHEBI:140656"/>
        <dbReference type="ChEBI" id="CHEBI:140657"/>
        <dbReference type="ChEBI" id="CHEBI:140660"/>
        <dbReference type="EC" id="2.3.1.269"/>
    </reaction>
</comment>
<dbReference type="Pfam" id="PF00795">
    <property type="entry name" value="CN_hydrolase"/>
    <property type="match status" value="1"/>
</dbReference>
<comment type="pathway">
    <text evidence="8">Protein modification; lipoprotein biosynthesis (N-acyl transfer).</text>
</comment>
<keyword evidence="7 8" id="KW-0012">Acyltransferase</keyword>
<feature type="transmembrane region" description="Helical" evidence="8">
    <location>
        <begin position="494"/>
        <end position="516"/>
    </location>
</feature>
<evidence type="ECO:0000256" key="1">
    <source>
        <dbReference type="ARBA" id="ARBA00004651"/>
    </source>
</evidence>
<feature type="transmembrane region" description="Helical" evidence="8">
    <location>
        <begin position="57"/>
        <end position="79"/>
    </location>
</feature>
<feature type="transmembrane region" description="Helical" evidence="8">
    <location>
        <begin position="199"/>
        <end position="220"/>
    </location>
</feature>
<feature type="transmembrane region" description="Helical" evidence="8">
    <location>
        <begin position="91"/>
        <end position="115"/>
    </location>
</feature>
<accession>A0ABR7DHS9</accession>
<dbReference type="HAMAP" id="MF_01148">
    <property type="entry name" value="Lnt"/>
    <property type="match status" value="1"/>
</dbReference>
<organism evidence="10 11">
    <name type="scientific">Clostridium hominis</name>
    <dbReference type="NCBI Taxonomy" id="2763036"/>
    <lineage>
        <taxon>Bacteria</taxon>
        <taxon>Bacillati</taxon>
        <taxon>Bacillota</taxon>
        <taxon>Clostridia</taxon>
        <taxon>Eubacteriales</taxon>
        <taxon>Clostridiaceae</taxon>
        <taxon>Clostridium</taxon>
    </lineage>
</organism>
<keyword evidence="3 8" id="KW-0808">Transferase</keyword>
<evidence type="ECO:0000256" key="7">
    <source>
        <dbReference type="ARBA" id="ARBA00023315"/>
    </source>
</evidence>
<dbReference type="RefSeq" id="WP_186861120.1">
    <property type="nucleotide sequence ID" value="NZ_JACOOO010000047.1"/>
</dbReference>
<comment type="function">
    <text evidence="8">Catalyzes the phospholipid dependent N-acylation of the N-terminal cysteine of apolipoprotein, the last step in lipoprotein maturation.</text>
</comment>
<keyword evidence="5 8" id="KW-1133">Transmembrane helix</keyword>
<keyword evidence="6 8" id="KW-0472">Membrane</keyword>
<comment type="subcellular location">
    <subcellularLocation>
        <location evidence="1 8">Cell membrane</location>
        <topology evidence="1 8">Multi-pass membrane protein</topology>
    </subcellularLocation>
</comment>
<comment type="similarity">
    <text evidence="8">Belongs to the CN hydrolase family. Apolipoprotein N-acyltransferase subfamily.</text>
</comment>
<dbReference type="InterPro" id="IPR036526">
    <property type="entry name" value="C-N_Hydrolase_sf"/>
</dbReference>
<dbReference type="InterPro" id="IPR003010">
    <property type="entry name" value="C-N_Hydrolase"/>
</dbReference>
<evidence type="ECO:0000313" key="11">
    <source>
        <dbReference type="Proteomes" id="UP000596929"/>
    </source>
</evidence>
<name>A0ABR7DHS9_9CLOT</name>
<sequence length="520" mass="59340">MKTYLYKSEILLIVLSAIVSGIAFTVDNLGVLMWISFIPLLYILIRQENTFIKIFKIGTIFGTTYYLVILHWIFNLYPFEWLDLGKAKSMLILFCGWILISLLEGLVIGIVLGIFKYLKVKSNLLNIFTIASLWFVIEYIQEQGLLGFPWGKLAISQVDYLPVIQSVSLFGSSFISIIIIVFNGMILEGIINYKKSKVIAMKSIFIAILIFVINISYGYFSLNEENYGEKVNVTVVQGNINTTEKWQNGDTLKNFNIYKKLTIEAVENSNKYGKKTEVVLWPETAIPVDISNDSWILEEYKELAKSLNITFMTGTFYTDYKNDCYKYNSIVAIDSSGKIEDIYFKRHLVPFGEALPFEEFLLEKIPIIKELNLVDGDLKAGEKSVIIDDNNSKIGCLVCYESVFPQLVIESVKDGAEVIFIASNDSWFKDSKAVYEHNNNAVLRAIENNRYVVRAANTGISCFIDNKGRVVERLSTLKQGYINSSVDIINHNTLYTMIGEYIIYIIILFIVCVFLIKKFI</sequence>
<keyword evidence="11" id="KW-1185">Reference proteome</keyword>
<comment type="caution">
    <text evidence="10">The sequence shown here is derived from an EMBL/GenBank/DDBJ whole genome shotgun (WGS) entry which is preliminary data.</text>
</comment>
<evidence type="ECO:0000256" key="5">
    <source>
        <dbReference type="ARBA" id="ARBA00022989"/>
    </source>
</evidence>
<reference evidence="10 11" key="1">
    <citation type="submission" date="2020-08" db="EMBL/GenBank/DDBJ databases">
        <title>Genome public.</title>
        <authorList>
            <person name="Liu C."/>
            <person name="Sun Q."/>
        </authorList>
    </citation>
    <scope>NUCLEOTIDE SEQUENCE [LARGE SCALE GENOMIC DNA]</scope>
    <source>
        <strain evidence="10 11">NSJ-6</strain>
    </source>
</reference>
<dbReference type="PROSITE" id="PS50263">
    <property type="entry name" value="CN_HYDROLASE"/>
    <property type="match status" value="1"/>
</dbReference>
<dbReference type="SUPFAM" id="SSF56317">
    <property type="entry name" value="Carbon-nitrogen hydrolase"/>
    <property type="match status" value="1"/>
</dbReference>
<keyword evidence="4 8" id="KW-0812">Transmembrane</keyword>
<evidence type="ECO:0000256" key="6">
    <source>
        <dbReference type="ARBA" id="ARBA00023136"/>
    </source>
</evidence>
<evidence type="ECO:0000256" key="3">
    <source>
        <dbReference type="ARBA" id="ARBA00022679"/>
    </source>
</evidence>
<evidence type="ECO:0000256" key="8">
    <source>
        <dbReference type="HAMAP-Rule" id="MF_01148"/>
    </source>
</evidence>
<dbReference type="EC" id="2.3.1.269" evidence="8"/>
<dbReference type="NCBIfam" id="TIGR00546">
    <property type="entry name" value="lnt"/>
    <property type="match status" value="1"/>
</dbReference>
<dbReference type="Proteomes" id="UP000596929">
    <property type="component" value="Unassembled WGS sequence"/>
</dbReference>
<evidence type="ECO:0000313" key="10">
    <source>
        <dbReference type="EMBL" id="MBC5631006.1"/>
    </source>
</evidence>
<evidence type="ECO:0000256" key="4">
    <source>
        <dbReference type="ARBA" id="ARBA00022692"/>
    </source>
</evidence>
<gene>
    <name evidence="8 10" type="primary">lnt</name>
    <name evidence="10" type="ORF">H8S20_19455</name>
</gene>
<protein>
    <recommendedName>
        <fullName evidence="8">Apolipoprotein N-acyltransferase</fullName>
        <shortName evidence="8">ALP N-acyltransferase</shortName>
        <ecNumber evidence="8">2.3.1.269</ecNumber>
    </recommendedName>
</protein>
<dbReference type="Gene3D" id="3.60.110.10">
    <property type="entry name" value="Carbon-nitrogen hydrolase"/>
    <property type="match status" value="1"/>
</dbReference>
<keyword evidence="2 8" id="KW-1003">Cell membrane</keyword>
<evidence type="ECO:0000259" key="9">
    <source>
        <dbReference type="PROSITE" id="PS50263"/>
    </source>
</evidence>
<feature type="transmembrane region" description="Helical" evidence="8">
    <location>
        <begin position="122"/>
        <end position="140"/>
    </location>
</feature>
<dbReference type="Pfam" id="PF20154">
    <property type="entry name" value="LNT_N"/>
    <property type="match status" value="1"/>
</dbReference>
<feature type="domain" description="CN hydrolase" evidence="9">
    <location>
        <begin position="236"/>
        <end position="488"/>
    </location>
</feature>
<dbReference type="InterPro" id="IPR045378">
    <property type="entry name" value="LNT_N"/>
</dbReference>
<dbReference type="EMBL" id="JACOOO010000047">
    <property type="protein sequence ID" value="MBC5631006.1"/>
    <property type="molecule type" value="Genomic_DNA"/>
</dbReference>
<dbReference type="InterPro" id="IPR004563">
    <property type="entry name" value="Apolipo_AcylTrfase"/>
</dbReference>
<dbReference type="PANTHER" id="PTHR38686:SF1">
    <property type="entry name" value="APOLIPOPROTEIN N-ACYLTRANSFERASE"/>
    <property type="match status" value="1"/>
</dbReference>
<feature type="transmembrane region" description="Helical" evidence="8">
    <location>
        <begin position="12"/>
        <end position="45"/>
    </location>
</feature>
<dbReference type="CDD" id="cd07571">
    <property type="entry name" value="ALP_N-acyl_transferase"/>
    <property type="match status" value="1"/>
</dbReference>
<dbReference type="PANTHER" id="PTHR38686">
    <property type="entry name" value="APOLIPOPROTEIN N-ACYLTRANSFERASE"/>
    <property type="match status" value="1"/>
</dbReference>
<proteinExistence type="inferred from homology"/>
<evidence type="ECO:0000256" key="2">
    <source>
        <dbReference type="ARBA" id="ARBA00022475"/>
    </source>
</evidence>
<feature type="transmembrane region" description="Helical" evidence="8">
    <location>
        <begin position="160"/>
        <end position="187"/>
    </location>
</feature>